<evidence type="ECO:0000313" key="3">
    <source>
        <dbReference type="EMBL" id="TPG36819.1"/>
    </source>
</evidence>
<evidence type="ECO:0000256" key="1">
    <source>
        <dbReference type="SAM" id="SignalP"/>
    </source>
</evidence>
<feature type="signal peptide" evidence="1">
    <location>
        <begin position="1"/>
        <end position="28"/>
    </location>
</feature>
<dbReference type="RefSeq" id="WP_140687693.1">
    <property type="nucleotide sequence ID" value="NZ_RCZG01000001.1"/>
</dbReference>
<keyword evidence="1" id="KW-0732">Signal</keyword>
<organism evidence="3 4">
    <name type="scientific">Mycolicibacterium hodleri</name>
    <dbReference type="NCBI Taxonomy" id="49897"/>
    <lineage>
        <taxon>Bacteria</taxon>
        <taxon>Bacillati</taxon>
        <taxon>Actinomycetota</taxon>
        <taxon>Actinomycetes</taxon>
        <taxon>Mycobacteriales</taxon>
        <taxon>Mycobacteriaceae</taxon>
        <taxon>Mycolicibacterium</taxon>
    </lineage>
</organism>
<dbReference type="EMBL" id="RCZG01000001">
    <property type="protein sequence ID" value="TPG36819.1"/>
    <property type="molecule type" value="Genomic_DNA"/>
</dbReference>
<dbReference type="OrthoDB" id="4613034at2"/>
<name>A0A502EIE5_9MYCO</name>
<dbReference type="AlphaFoldDB" id="A0A502EIE5"/>
<gene>
    <name evidence="3" type="ORF">EAH80_02565</name>
</gene>
<dbReference type="Pfam" id="PF14032">
    <property type="entry name" value="PknH_C"/>
    <property type="match status" value="1"/>
</dbReference>
<sequence length="212" mass="22696">MPASHFRPLLAVCAVALTVACTSTVTGSAVRSAPGIDDRSRSPVDVDGVLLEQAQMRAITGAGDDLSVIPTMDGKYPVDIDAFAKRVPPPCAWIFAETQTFGPELEEFHKTTYQNPPKGSLISQGAAAYRDVATARRTFDGLVELVNGCASSASGYVGEWTRTDDSVRTRTSSECGRDYRLKSVVLVEVTFCAYPSSVSDIVMANILERIPG</sequence>
<comment type="caution">
    <text evidence="3">The sequence shown here is derived from an EMBL/GenBank/DDBJ whole genome shotgun (WGS) entry which is preliminary data.</text>
</comment>
<evidence type="ECO:0000313" key="4">
    <source>
        <dbReference type="Proteomes" id="UP000320095"/>
    </source>
</evidence>
<dbReference type="InterPro" id="IPR038232">
    <property type="entry name" value="PknH-like_Extracell_sf"/>
</dbReference>
<evidence type="ECO:0000259" key="2">
    <source>
        <dbReference type="Pfam" id="PF14032"/>
    </source>
</evidence>
<dbReference type="Gene3D" id="3.40.1000.70">
    <property type="entry name" value="PknH-like extracellular domain"/>
    <property type="match status" value="1"/>
</dbReference>
<proteinExistence type="predicted"/>
<protein>
    <submittedName>
        <fullName evidence="3">Sensor domain-containing protein</fullName>
    </submittedName>
</protein>
<reference evidence="3 4" key="1">
    <citation type="journal article" date="2019" name="Environ. Microbiol.">
        <title>Species interactions and distinct microbial communities in high Arctic permafrost affected cryosols are associated with the CH4 and CO2 gas fluxes.</title>
        <authorList>
            <person name="Altshuler I."/>
            <person name="Hamel J."/>
            <person name="Turney S."/>
            <person name="Magnuson E."/>
            <person name="Levesque R."/>
            <person name="Greer C."/>
            <person name="Whyte L.G."/>
        </authorList>
    </citation>
    <scope>NUCLEOTIDE SEQUENCE [LARGE SCALE GENOMIC DNA]</scope>
    <source>
        <strain evidence="3 4">S5.20</strain>
    </source>
</reference>
<dbReference type="PROSITE" id="PS51257">
    <property type="entry name" value="PROKAR_LIPOPROTEIN"/>
    <property type="match status" value="1"/>
</dbReference>
<dbReference type="InterPro" id="IPR026954">
    <property type="entry name" value="PknH-like_Extracell"/>
</dbReference>
<keyword evidence="4" id="KW-1185">Reference proteome</keyword>
<feature type="chain" id="PRO_5039289220" evidence="1">
    <location>
        <begin position="29"/>
        <end position="212"/>
    </location>
</feature>
<feature type="domain" description="PknH-like extracellular" evidence="2">
    <location>
        <begin position="45"/>
        <end position="195"/>
    </location>
</feature>
<accession>A0A502EIE5</accession>
<dbReference type="Proteomes" id="UP000320095">
    <property type="component" value="Unassembled WGS sequence"/>
</dbReference>